<accession>A0AAD9NNJ9</accession>
<dbReference type="PANTHER" id="PTHR13341:SF2">
    <property type="entry name" value="PROTEIN SEELE"/>
    <property type="match status" value="1"/>
</dbReference>
<feature type="compositionally biased region" description="Basic and acidic residues" evidence="2">
    <location>
        <begin position="241"/>
        <end position="253"/>
    </location>
</feature>
<dbReference type="AlphaFoldDB" id="A0AAD9NNJ9"/>
<feature type="region of interest" description="Disordered" evidence="2">
    <location>
        <begin position="192"/>
        <end position="253"/>
    </location>
</feature>
<evidence type="ECO:0000313" key="5">
    <source>
        <dbReference type="Proteomes" id="UP001209878"/>
    </source>
</evidence>
<reference evidence="4" key="1">
    <citation type="journal article" date="2023" name="Mol. Biol. Evol.">
        <title>Third-Generation Sequencing Reveals the Adaptive Role of the Epigenome in Three Deep-Sea Polychaetes.</title>
        <authorList>
            <person name="Perez M."/>
            <person name="Aroh O."/>
            <person name="Sun Y."/>
            <person name="Lan Y."/>
            <person name="Juniper S.K."/>
            <person name="Young C.R."/>
            <person name="Angers B."/>
            <person name="Qian P.Y."/>
        </authorList>
    </citation>
    <scope>NUCLEOTIDE SEQUENCE</scope>
    <source>
        <strain evidence="4">R07B-5</strain>
    </source>
</reference>
<evidence type="ECO:0000256" key="1">
    <source>
        <dbReference type="ARBA" id="ARBA00007285"/>
    </source>
</evidence>
<dbReference type="Proteomes" id="UP001209878">
    <property type="component" value="Unassembled WGS sequence"/>
</dbReference>
<comment type="similarity">
    <text evidence="1">Belongs to the canopy family.</text>
</comment>
<keyword evidence="5" id="KW-1185">Reference proteome</keyword>
<evidence type="ECO:0000259" key="3">
    <source>
        <dbReference type="Pfam" id="PF11938"/>
    </source>
</evidence>
<feature type="domain" description="DUF3456" evidence="3">
    <location>
        <begin position="37"/>
        <end position="179"/>
    </location>
</feature>
<dbReference type="InterPro" id="IPR021852">
    <property type="entry name" value="DUF3456"/>
</dbReference>
<dbReference type="Pfam" id="PF11938">
    <property type="entry name" value="DUF3456"/>
    <property type="match status" value="1"/>
</dbReference>
<name>A0AAD9NNJ9_RIDPI</name>
<comment type="caution">
    <text evidence="4">The sequence shown here is derived from an EMBL/GenBank/DDBJ whole genome shotgun (WGS) entry which is preliminary data.</text>
</comment>
<dbReference type="EMBL" id="JAODUO010000628">
    <property type="protein sequence ID" value="KAK2176947.1"/>
    <property type="molecule type" value="Genomic_DNA"/>
</dbReference>
<protein>
    <recommendedName>
        <fullName evidence="3">DUF3456 domain-containing protein</fullName>
    </recommendedName>
</protein>
<sequence>MNLLSTGPCQIVPLAICITSLIWNYNLVNAQRDKTLNCGACTAMVDEVAWEISQIDPKKTIQVGSFRIDPQGNQNVREVPLATSEAHLTELLENICEKMNNYARSVDKISGLTTYIRTSSRTGKGIRLSNVQISGDTHKSLKFACEGLMEEHEEDIIALLRKSESDLLTKICVDMAEVCTAENITAQLAATMASEEEAEAEPDDDKDKEDSESETTEEKVEESESSDENTEKTNTDSASENDERTDSADKEEL</sequence>
<feature type="compositionally biased region" description="Acidic residues" evidence="2">
    <location>
        <begin position="194"/>
        <end position="228"/>
    </location>
</feature>
<evidence type="ECO:0000256" key="2">
    <source>
        <dbReference type="SAM" id="MobiDB-lite"/>
    </source>
</evidence>
<gene>
    <name evidence="4" type="ORF">NP493_628g00039</name>
</gene>
<dbReference type="GO" id="GO:0005783">
    <property type="term" value="C:endoplasmic reticulum"/>
    <property type="evidence" value="ECO:0007669"/>
    <property type="project" value="TreeGrafter"/>
</dbReference>
<proteinExistence type="inferred from homology"/>
<organism evidence="4 5">
    <name type="scientific">Ridgeia piscesae</name>
    <name type="common">Tubeworm</name>
    <dbReference type="NCBI Taxonomy" id="27915"/>
    <lineage>
        <taxon>Eukaryota</taxon>
        <taxon>Metazoa</taxon>
        <taxon>Spiralia</taxon>
        <taxon>Lophotrochozoa</taxon>
        <taxon>Annelida</taxon>
        <taxon>Polychaeta</taxon>
        <taxon>Sedentaria</taxon>
        <taxon>Canalipalpata</taxon>
        <taxon>Sabellida</taxon>
        <taxon>Siboglinidae</taxon>
        <taxon>Ridgeia</taxon>
    </lineage>
</organism>
<evidence type="ECO:0000313" key="4">
    <source>
        <dbReference type="EMBL" id="KAK2176947.1"/>
    </source>
</evidence>
<dbReference type="InterPro" id="IPR042415">
    <property type="entry name" value="CNPY"/>
</dbReference>
<dbReference type="PANTHER" id="PTHR13341">
    <property type="entry name" value="MIR-INTERACTING SAPOSIN-LIKE PROTEIN"/>
    <property type="match status" value="1"/>
</dbReference>